<evidence type="ECO:0000313" key="3">
    <source>
        <dbReference type="Proteomes" id="UP000604046"/>
    </source>
</evidence>
<accession>A0A812UBL3</accession>
<feature type="signal peptide" evidence="1">
    <location>
        <begin position="1"/>
        <end position="19"/>
    </location>
</feature>
<keyword evidence="3" id="KW-1185">Reference proteome</keyword>
<gene>
    <name evidence="2" type="ORF">SNAT2548_LOCUS31848</name>
</gene>
<organism evidence="2 3">
    <name type="scientific">Symbiodinium natans</name>
    <dbReference type="NCBI Taxonomy" id="878477"/>
    <lineage>
        <taxon>Eukaryota</taxon>
        <taxon>Sar</taxon>
        <taxon>Alveolata</taxon>
        <taxon>Dinophyceae</taxon>
        <taxon>Suessiales</taxon>
        <taxon>Symbiodiniaceae</taxon>
        <taxon>Symbiodinium</taxon>
    </lineage>
</organism>
<dbReference type="OrthoDB" id="294251at2759"/>
<proteinExistence type="predicted"/>
<comment type="caution">
    <text evidence="2">The sequence shown here is derived from an EMBL/GenBank/DDBJ whole genome shotgun (WGS) entry which is preliminary data.</text>
</comment>
<dbReference type="AlphaFoldDB" id="A0A812UBL3"/>
<reference evidence="2" key="1">
    <citation type="submission" date="2021-02" db="EMBL/GenBank/DDBJ databases">
        <authorList>
            <person name="Dougan E. K."/>
            <person name="Rhodes N."/>
            <person name="Thang M."/>
            <person name="Chan C."/>
        </authorList>
    </citation>
    <scope>NUCLEOTIDE SEQUENCE</scope>
</reference>
<sequence length="324" mass="36323">MTPLPLLLLVAVAARPLSAMRARGAEREVSPGYPPTEQQLQRLTPRCREQLQGLKDDLVGFCLQQFPQGVACNLMVGMVFAGESNTFAVENLTSSDKDSMLWAGMWDGGEPGRTSKKALLHFANLVDASTVHPSTKLGEMVEKHGDLQACNNDLAAQVSFTGERRDEGLVPNFWKMASERFVKDMKGSLQGSVVVIVNKDLDPSAERSFYKSVLYNYELPTIATTVNLNSFYASFDPWHVRTFAPGRNHWLPQMLVVDLRDTCEEMVESIKGKLLMACETTCDVQEWLKKKPLRCLPCAAGCKLDQSFAKKVKKELNRKWYHIF</sequence>
<dbReference type="EMBL" id="CAJNDS010002679">
    <property type="protein sequence ID" value="CAE7563369.1"/>
    <property type="molecule type" value="Genomic_DNA"/>
</dbReference>
<keyword evidence="1" id="KW-0732">Signal</keyword>
<feature type="chain" id="PRO_5032890447" evidence="1">
    <location>
        <begin position="20"/>
        <end position="324"/>
    </location>
</feature>
<protein>
    <submittedName>
        <fullName evidence="2">Uncharacterized protein</fullName>
    </submittedName>
</protein>
<name>A0A812UBL3_9DINO</name>
<dbReference type="Proteomes" id="UP000604046">
    <property type="component" value="Unassembled WGS sequence"/>
</dbReference>
<evidence type="ECO:0000313" key="2">
    <source>
        <dbReference type="EMBL" id="CAE7563369.1"/>
    </source>
</evidence>
<evidence type="ECO:0000256" key="1">
    <source>
        <dbReference type="SAM" id="SignalP"/>
    </source>
</evidence>